<dbReference type="Pfam" id="PF19489">
    <property type="entry name" value="SLT_4"/>
    <property type="match status" value="1"/>
</dbReference>
<feature type="chain" id="PRO_5041683581" evidence="1">
    <location>
        <begin position="24"/>
        <end position="216"/>
    </location>
</feature>
<accession>A0AA90NS49</accession>
<sequence>MTKPQLYKLPCILFVFVFISACSSLSTKKTTRTSLEKDNICFIFKKNPHWYRAVDKAAKEWGVSIPMIMAIIQKESGFKHNARPIAPQKKGRKKKKKYLSSAYGYAQALDGTWKHYCKQTRRRFAQRDRFADCAHFIGWYGAKSRNKCGISKRDAYSHYLAYHEGHTGFNKRTHKKNKTLIRYAQAVAEQTRLFKHQLKQYQHNKSPKMEKNSKKK</sequence>
<dbReference type="CDD" id="cd00442">
    <property type="entry name" value="Lyz-like"/>
    <property type="match status" value="1"/>
</dbReference>
<feature type="domain" description="Transglycosylase SLT" evidence="2">
    <location>
        <begin position="12"/>
        <end position="200"/>
    </location>
</feature>
<evidence type="ECO:0000256" key="1">
    <source>
        <dbReference type="SAM" id="SignalP"/>
    </source>
</evidence>
<feature type="signal peptide" evidence="1">
    <location>
        <begin position="1"/>
        <end position="23"/>
    </location>
</feature>
<name>A0AA90NS49_9GAMM</name>
<dbReference type="InterPro" id="IPR045795">
    <property type="entry name" value="SLT_4"/>
</dbReference>
<dbReference type="Proteomes" id="UP001178148">
    <property type="component" value="Unassembled WGS sequence"/>
</dbReference>
<protein>
    <submittedName>
        <fullName evidence="3">Transglycosylase SLT domain-containing protein</fullName>
    </submittedName>
</protein>
<evidence type="ECO:0000313" key="3">
    <source>
        <dbReference type="EMBL" id="MDP0588320.1"/>
    </source>
</evidence>
<dbReference type="Gene3D" id="1.10.530.10">
    <property type="match status" value="1"/>
</dbReference>
<gene>
    <name evidence="3" type="ORF">QS748_03630</name>
</gene>
<dbReference type="EMBL" id="JASXSV010000004">
    <property type="protein sequence ID" value="MDP0588320.1"/>
    <property type="molecule type" value="Genomic_DNA"/>
</dbReference>
<evidence type="ECO:0000313" key="4">
    <source>
        <dbReference type="Proteomes" id="UP001178148"/>
    </source>
</evidence>
<keyword evidence="4" id="KW-1185">Reference proteome</keyword>
<comment type="caution">
    <text evidence="3">The sequence shown here is derived from an EMBL/GenBank/DDBJ whole genome shotgun (WGS) entry which is preliminary data.</text>
</comment>
<evidence type="ECO:0000259" key="2">
    <source>
        <dbReference type="Pfam" id="PF19489"/>
    </source>
</evidence>
<organism evidence="3 4">
    <name type="scientific">Candidatus Endonucleibacter bathymodioli</name>
    <dbReference type="NCBI Taxonomy" id="539814"/>
    <lineage>
        <taxon>Bacteria</taxon>
        <taxon>Pseudomonadati</taxon>
        <taxon>Pseudomonadota</taxon>
        <taxon>Gammaproteobacteria</taxon>
        <taxon>Oceanospirillales</taxon>
        <taxon>Endozoicomonadaceae</taxon>
        <taxon>Candidatus Endonucleibacter</taxon>
    </lineage>
</organism>
<reference evidence="3 4" key="1">
    <citation type="journal article" date="2023" name="bioRxiv">
        <title>An intranuclear bacterial parasite of deep-sea mussels expresses apoptosis inhibitors acquired from its host.</title>
        <authorList>
            <person name="Gonzalez Porras M.A."/>
            <person name="Assie A."/>
            <person name="Tietjen M."/>
            <person name="Violette M."/>
            <person name="Kleiner M."/>
            <person name="Gruber-Vodicka H."/>
            <person name="Dubilier N."/>
            <person name="Leisch N."/>
        </authorList>
    </citation>
    <scope>NUCLEOTIDE SEQUENCE [LARGE SCALE GENOMIC DNA]</scope>
    <source>
        <strain evidence="3">IAP13</strain>
    </source>
</reference>
<proteinExistence type="predicted"/>
<dbReference type="PROSITE" id="PS51257">
    <property type="entry name" value="PROKAR_LIPOPROTEIN"/>
    <property type="match status" value="1"/>
</dbReference>
<dbReference type="AlphaFoldDB" id="A0AA90NS49"/>
<dbReference type="InterPro" id="IPR023346">
    <property type="entry name" value="Lysozyme-like_dom_sf"/>
</dbReference>
<keyword evidence="1" id="KW-0732">Signal</keyword>
<dbReference type="SUPFAM" id="SSF53955">
    <property type="entry name" value="Lysozyme-like"/>
    <property type="match status" value="1"/>
</dbReference>